<accession>A0A195CMP0</accession>
<dbReference type="EMBL" id="KQ977565">
    <property type="protein sequence ID" value="KYN01945.1"/>
    <property type="molecule type" value="Genomic_DNA"/>
</dbReference>
<evidence type="ECO:0000313" key="4">
    <source>
        <dbReference type="EMBL" id="KYN01945.1"/>
    </source>
</evidence>
<gene>
    <name evidence="4" type="ORF">ALC62_07248</name>
</gene>
<dbReference type="InterPro" id="IPR036896">
    <property type="entry name" value="Avidin-like_sf"/>
</dbReference>
<proteinExistence type="predicted"/>
<dbReference type="STRING" id="456900.A0A195CMP0"/>
<name>A0A195CMP0_9HYME</name>
<dbReference type="OrthoDB" id="6735462at2759"/>
<feature type="signal peptide" evidence="3">
    <location>
        <begin position="1"/>
        <end position="16"/>
    </location>
</feature>
<keyword evidence="5" id="KW-1185">Reference proteome</keyword>
<reference evidence="4 5" key="1">
    <citation type="submission" date="2016-03" db="EMBL/GenBank/DDBJ databases">
        <title>Cyphomyrmex costatus WGS genome.</title>
        <authorList>
            <person name="Nygaard S."/>
            <person name="Hu H."/>
            <person name="Boomsma J."/>
            <person name="Zhang G."/>
        </authorList>
    </citation>
    <scope>NUCLEOTIDE SEQUENCE [LARGE SCALE GENOMIC DNA]</scope>
    <source>
        <strain evidence="4">MS0001</strain>
        <tissue evidence="4">Whole body</tissue>
    </source>
</reference>
<protein>
    <submittedName>
        <fullName evidence="4">Uncharacterized protein</fullName>
    </submittedName>
</protein>
<dbReference type="AlphaFoldDB" id="A0A195CMP0"/>
<evidence type="ECO:0000313" key="5">
    <source>
        <dbReference type="Proteomes" id="UP000078542"/>
    </source>
</evidence>
<dbReference type="KEGG" id="ccoa:108774649"/>
<keyword evidence="1" id="KW-0175">Coiled coil</keyword>
<dbReference type="Gene3D" id="2.40.128.30">
    <property type="entry name" value="Avidin-like"/>
    <property type="match status" value="1"/>
</dbReference>
<feature type="chain" id="PRO_5008270060" evidence="3">
    <location>
        <begin position="17"/>
        <end position="796"/>
    </location>
</feature>
<sequence>MIISLLIRIICNDVSAVQSIILPTKDFFRVQDNNTCKKETVVKRSNLDEQIFNEKFDKSIDLKATFDSEKEDTKSLAQKLAKKTLESPQLQRNIKKLANMRGTLRNHSNMNSLPVDRIKNIHKPIISIRKLNKLLNRNEEGKKKRNEYGLKQYKEHPWLRKQTHIKKKRQKVNLSAPNIRANKKIVNNIAERNFLSENDSRSKQRHKKSSEMSNKKIKHLMQTKNFKKNFNNHGFEYLEYYNDNAEPIKMQSKDEIGNDRVIRQISNGSLFTKSFINRLQFKQQFADRDSYDKDLTYDYELLEPWEIDHPVIDQANKDNASTYLPILTDQQTISGNLYISEVTQKDSTFNQFQVSNVNRPKESIHINEMKSPDENFINPDLDLAKIFTTSADTVLGPQIEVEHTPSDVLQYQDLSVPRLYSNLSIIQERSKPQEMLVLYSGTSMDVPHILRKIPGTSNVYTAEKDVGPTIERLSNDYVYPIISTSQAMHKIIDHAPVFSQSTVNQPIEHILIPDRENGIKQSLYNNGKKQRLIEEKQKAIRIIHGQFQSDNSTNKKQTNDQIRDDLVPVISIKTTEEIQRANVSATLNETKEVANQILEKIIDELEEMKSNQASENEQIEGLPCKISGSWITIQGGVRIDIKVTNHTINVTLAKLSPPPAHQGLLDPAWNLTGHAPFTKGEPFSLLAIDNRTKSLAVFTGACRVCQGIDTIMGVWSIAHSPQDCREFQIATNIYNDVFRRTKLSSEMKRQHQEIVRLLQKDNKNNGTDKISTNNIVQQNSTLLSNNTLHKTEKKKT</sequence>
<evidence type="ECO:0000256" key="1">
    <source>
        <dbReference type="SAM" id="Coils"/>
    </source>
</evidence>
<evidence type="ECO:0000256" key="2">
    <source>
        <dbReference type="SAM" id="MobiDB-lite"/>
    </source>
</evidence>
<feature type="coiled-coil region" evidence="1">
    <location>
        <begin position="588"/>
        <end position="622"/>
    </location>
</feature>
<evidence type="ECO:0000256" key="3">
    <source>
        <dbReference type="SAM" id="SignalP"/>
    </source>
</evidence>
<feature type="region of interest" description="Disordered" evidence="2">
    <location>
        <begin position="192"/>
        <end position="214"/>
    </location>
</feature>
<organism evidence="4 5">
    <name type="scientific">Cyphomyrmex costatus</name>
    <dbReference type="NCBI Taxonomy" id="456900"/>
    <lineage>
        <taxon>Eukaryota</taxon>
        <taxon>Metazoa</taxon>
        <taxon>Ecdysozoa</taxon>
        <taxon>Arthropoda</taxon>
        <taxon>Hexapoda</taxon>
        <taxon>Insecta</taxon>
        <taxon>Pterygota</taxon>
        <taxon>Neoptera</taxon>
        <taxon>Endopterygota</taxon>
        <taxon>Hymenoptera</taxon>
        <taxon>Apocrita</taxon>
        <taxon>Aculeata</taxon>
        <taxon>Formicoidea</taxon>
        <taxon>Formicidae</taxon>
        <taxon>Myrmicinae</taxon>
        <taxon>Cyphomyrmex</taxon>
    </lineage>
</organism>
<keyword evidence="3" id="KW-0732">Signal</keyword>
<dbReference type="Proteomes" id="UP000078542">
    <property type="component" value="Unassembled WGS sequence"/>
</dbReference>